<organism evidence="1 2">
    <name type="scientific">Ensete ventricosum</name>
    <name type="common">Abyssinian banana</name>
    <name type="synonym">Musa ensete</name>
    <dbReference type="NCBI Taxonomy" id="4639"/>
    <lineage>
        <taxon>Eukaryota</taxon>
        <taxon>Viridiplantae</taxon>
        <taxon>Streptophyta</taxon>
        <taxon>Embryophyta</taxon>
        <taxon>Tracheophyta</taxon>
        <taxon>Spermatophyta</taxon>
        <taxon>Magnoliopsida</taxon>
        <taxon>Liliopsida</taxon>
        <taxon>Zingiberales</taxon>
        <taxon>Musaceae</taxon>
        <taxon>Ensete</taxon>
    </lineage>
</organism>
<name>A0A426YL83_ENSVE</name>
<sequence>MAFLVRGLARHQEVLVLDPGGYGGYAGSLGEYRAESSLGCSSQFGSYRGGLGGGYGEEVGMGVKLGVTVVLAMEAVAMDTMVVGQEEVSIPPICCGRESSRDLHAGGPMIRNTKGMTRVRIYHIVVPVGDI</sequence>
<evidence type="ECO:0000313" key="1">
    <source>
        <dbReference type="EMBL" id="RRT52436.1"/>
    </source>
</evidence>
<dbReference type="AlphaFoldDB" id="A0A426YL83"/>
<gene>
    <name evidence="1" type="ORF">B296_00019544</name>
</gene>
<comment type="caution">
    <text evidence="1">The sequence shown here is derived from an EMBL/GenBank/DDBJ whole genome shotgun (WGS) entry which is preliminary data.</text>
</comment>
<evidence type="ECO:0000313" key="2">
    <source>
        <dbReference type="Proteomes" id="UP000287651"/>
    </source>
</evidence>
<dbReference type="Proteomes" id="UP000287651">
    <property type="component" value="Unassembled WGS sequence"/>
</dbReference>
<reference evidence="1 2" key="1">
    <citation type="journal article" date="2014" name="Agronomy (Basel)">
        <title>A Draft Genome Sequence for Ensete ventricosum, the Drought-Tolerant Tree Against Hunger.</title>
        <authorList>
            <person name="Harrison J."/>
            <person name="Moore K.A."/>
            <person name="Paszkiewicz K."/>
            <person name="Jones T."/>
            <person name="Grant M."/>
            <person name="Ambacheew D."/>
            <person name="Muzemil S."/>
            <person name="Studholme D.J."/>
        </authorList>
    </citation>
    <scope>NUCLEOTIDE SEQUENCE [LARGE SCALE GENOMIC DNA]</scope>
</reference>
<accession>A0A426YL83</accession>
<protein>
    <submittedName>
        <fullName evidence="1">Uncharacterized protein</fullName>
    </submittedName>
</protein>
<proteinExistence type="predicted"/>
<dbReference type="EMBL" id="AMZH03011670">
    <property type="protein sequence ID" value="RRT52436.1"/>
    <property type="molecule type" value="Genomic_DNA"/>
</dbReference>